<dbReference type="PANTHER" id="PTHR30535">
    <property type="entry name" value="VITAMIN B12-BINDING PROTEIN"/>
    <property type="match status" value="1"/>
</dbReference>
<name>A0ABT7YF89_9BACT</name>
<dbReference type="Pfam" id="PF01497">
    <property type="entry name" value="Peripla_BP_2"/>
    <property type="match status" value="1"/>
</dbReference>
<feature type="signal peptide" evidence="1">
    <location>
        <begin position="1"/>
        <end position="20"/>
    </location>
</feature>
<sequence>MIVRILFVFSILLAACSPQAKEANTGSSETKIITAGGTVTEVVHALGFGDQIIATDITSTYPASMQDLPSIGYRNQIKAEGILALGPDLVLMEEGCLSDDVVEQLKAAQIDIRSFAKPKRVQETYTLIDELGSFLDAETQANDLKESIGADLAKLEEYLQSQESQPKGAFIMARGPQTVFLAGEKTFAEEIFGLAKINYASTGFDDFVPLTPEALVKINPDYLVFFESGVQSLGGEQGLASIQGMTEITAFKEGNIVALDGNYLSGFGPRVGKAALDLAKAVRE</sequence>
<proteinExistence type="predicted"/>
<gene>
    <name evidence="3" type="ORF">QVH07_13600</name>
</gene>
<accession>A0ABT7YF89</accession>
<evidence type="ECO:0000313" key="3">
    <source>
        <dbReference type="EMBL" id="MDN3205193.1"/>
    </source>
</evidence>
<reference evidence="3" key="1">
    <citation type="submission" date="2023-06" db="EMBL/GenBank/DDBJ databases">
        <title>Robiginitalea aurantiacus sp. nov. and Algoriphagus sediminis sp. nov., isolated from coastal sediment.</title>
        <authorList>
            <person name="Zhou Z.Y."/>
            <person name="An J."/>
            <person name="Jia Y.W."/>
            <person name="Du Z.J."/>
        </authorList>
    </citation>
    <scope>NUCLEOTIDE SEQUENCE</scope>
    <source>
        <strain evidence="3">C2-7</strain>
    </source>
</reference>
<protein>
    <submittedName>
        <fullName evidence="3">ABC transporter substrate-binding protein</fullName>
    </submittedName>
</protein>
<dbReference type="RefSeq" id="WP_290001264.1">
    <property type="nucleotide sequence ID" value="NZ_JAUEPH010000006.1"/>
</dbReference>
<dbReference type="SUPFAM" id="SSF53807">
    <property type="entry name" value="Helical backbone' metal receptor"/>
    <property type="match status" value="1"/>
</dbReference>
<dbReference type="PROSITE" id="PS51257">
    <property type="entry name" value="PROKAR_LIPOPROTEIN"/>
    <property type="match status" value="1"/>
</dbReference>
<dbReference type="InterPro" id="IPR002491">
    <property type="entry name" value="ABC_transptr_periplasmic_BD"/>
</dbReference>
<evidence type="ECO:0000259" key="2">
    <source>
        <dbReference type="PROSITE" id="PS50983"/>
    </source>
</evidence>
<dbReference type="Gene3D" id="3.40.50.1980">
    <property type="entry name" value="Nitrogenase molybdenum iron protein domain"/>
    <property type="match status" value="2"/>
</dbReference>
<evidence type="ECO:0000313" key="4">
    <source>
        <dbReference type="Proteomes" id="UP001171916"/>
    </source>
</evidence>
<evidence type="ECO:0000256" key="1">
    <source>
        <dbReference type="SAM" id="SignalP"/>
    </source>
</evidence>
<keyword evidence="1" id="KW-0732">Signal</keyword>
<comment type="caution">
    <text evidence="3">The sequence shown here is derived from an EMBL/GenBank/DDBJ whole genome shotgun (WGS) entry which is preliminary data.</text>
</comment>
<dbReference type="EMBL" id="JAUEPH010000006">
    <property type="protein sequence ID" value="MDN3205193.1"/>
    <property type="molecule type" value="Genomic_DNA"/>
</dbReference>
<organism evidence="3 4">
    <name type="scientific">Algoriphagus sediminis</name>
    <dbReference type="NCBI Taxonomy" id="3057113"/>
    <lineage>
        <taxon>Bacteria</taxon>
        <taxon>Pseudomonadati</taxon>
        <taxon>Bacteroidota</taxon>
        <taxon>Cytophagia</taxon>
        <taxon>Cytophagales</taxon>
        <taxon>Cyclobacteriaceae</taxon>
        <taxon>Algoriphagus</taxon>
    </lineage>
</organism>
<dbReference type="InterPro" id="IPR050902">
    <property type="entry name" value="ABC_Transporter_SBP"/>
</dbReference>
<dbReference type="PANTHER" id="PTHR30535:SF4">
    <property type="entry name" value="HEMIN-BINDING PERIPLASMIC PROTEIN HMUT"/>
    <property type="match status" value="1"/>
</dbReference>
<keyword evidence="4" id="KW-1185">Reference proteome</keyword>
<feature type="chain" id="PRO_5046313106" evidence="1">
    <location>
        <begin position="21"/>
        <end position="284"/>
    </location>
</feature>
<feature type="domain" description="Fe/B12 periplasmic-binding" evidence="2">
    <location>
        <begin position="31"/>
        <end position="284"/>
    </location>
</feature>
<dbReference type="Proteomes" id="UP001171916">
    <property type="component" value="Unassembled WGS sequence"/>
</dbReference>
<dbReference type="PROSITE" id="PS50983">
    <property type="entry name" value="FE_B12_PBP"/>
    <property type="match status" value="1"/>
</dbReference>